<feature type="compositionally biased region" description="Low complexity" evidence="2">
    <location>
        <begin position="146"/>
        <end position="162"/>
    </location>
</feature>
<evidence type="ECO:0000313" key="4">
    <source>
        <dbReference type="EMBL" id="GJN35639.1"/>
    </source>
</evidence>
<dbReference type="Proteomes" id="UP001054889">
    <property type="component" value="Unassembled WGS sequence"/>
</dbReference>
<comment type="caution">
    <text evidence="4">The sequence shown here is derived from an EMBL/GenBank/DDBJ whole genome shotgun (WGS) entry which is preliminary data.</text>
</comment>
<dbReference type="InterPro" id="IPR004883">
    <property type="entry name" value="LOB"/>
</dbReference>
<gene>
    <name evidence="4" type="primary">gb24433</name>
    <name evidence="4" type="ORF">PR202_gb24433</name>
</gene>
<dbReference type="PROSITE" id="PS50891">
    <property type="entry name" value="LOB"/>
    <property type="match status" value="1"/>
</dbReference>
<evidence type="ECO:0000259" key="3">
    <source>
        <dbReference type="PROSITE" id="PS50891"/>
    </source>
</evidence>
<proteinExistence type="inferred from homology"/>
<protein>
    <recommendedName>
        <fullName evidence="3">LOB domain-containing protein</fullName>
    </recommendedName>
</protein>
<reference evidence="4" key="2">
    <citation type="submission" date="2021-12" db="EMBL/GenBank/DDBJ databases">
        <title>Resequencing data analysis of finger millet.</title>
        <authorList>
            <person name="Hatakeyama M."/>
            <person name="Aluri S."/>
            <person name="Balachadran M.T."/>
            <person name="Sivarajan S.R."/>
            <person name="Poveda L."/>
            <person name="Shimizu-Inatsugi R."/>
            <person name="Schlapbach R."/>
            <person name="Sreeman S.M."/>
            <person name="Shimizu K.K."/>
        </authorList>
    </citation>
    <scope>NUCLEOTIDE SEQUENCE</scope>
</reference>
<keyword evidence="5" id="KW-1185">Reference proteome</keyword>
<dbReference type="PANTHER" id="PTHR31301">
    <property type="entry name" value="LOB DOMAIN-CONTAINING PROTEIN 4-RELATED"/>
    <property type="match status" value="1"/>
</dbReference>
<evidence type="ECO:0000256" key="2">
    <source>
        <dbReference type="SAM" id="MobiDB-lite"/>
    </source>
</evidence>
<dbReference type="EMBL" id="BQKI01000088">
    <property type="protein sequence ID" value="GJN35639.1"/>
    <property type="molecule type" value="Genomic_DNA"/>
</dbReference>
<feature type="region of interest" description="Disordered" evidence="2">
    <location>
        <begin position="146"/>
        <end position="178"/>
    </location>
</feature>
<dbReference type="PANTHER" id="PTHR31301:SF169">
    <property type="entry name" value="LOB DOMAIN-CONTAINING PROTEIN 27"/>
    <property type="match status" value="1"/>
</dbReference>
<dbReference type="Pfam" id="PF03195">
    <property type="entry name" value="LOB"/>
    <property type="match status" value="1"/>
</dbReference>
<evidence type="ECO:0000256" key="1">
    <source>
        <dbReference type="ARBA" id="ARBA00005474"/>
    </source>
</evidence>
<dbReference type="AlphaFoldDB" id="A0AAV5FIZ7"/>
<comment type="similarity">
    <text evidence="1">Belongs to the LOB domain-containing protein family.</text>
</comment>
<accession>A0AAV5FIZ7</accession>
<sequence length="202" mass="22520">MAAGGGAACAACKYQRRRCTADCQLAEYFPQDRPRVFRNAHRLFGVSNILKTLARVGPERRRDAMRTIVYEANAWEAYPGQGCVPIIHHLHHSVLQTQLQIDQAKQSINAYRQALGIVTTSSVSDDDALLLHHHQQQQAPWIMDPAPAPMAPASDNNAAAQAHPPPQDLNIHPPGSSSYYDDDMSYYFLDDEMPANNTRESR</sequence>
<name>A0AAV5FIZ7_ELECO</name>
<organism evidence="4 5">
    <name type="scientific">Eleusine coracana subsp. coracana</name>
    <dbReference type="NCBI Taxonomy" id="191504"/>
    <lineage>
        <taxon>Eukaryota</taxon>
        <taxon>Viridiplantae</taxon>
        <taxon>Streptophyta</taxon>
        <taxon>Embryophyta</taxon>
        <taxon>Tracheophyta</taxon>
        <taxon>Spermatophyta</taxon>
        <taxon>Magnoliopsida</taxon>
        <taxon>Liliopsida</taxon>
        <taxon>Poales</taxon>
        <taxon>Poaceae</taxon>
        <taxon>PACMAD clade</taxon>
        <taxon>Chloridoideae</taxon>
        <taxon>Cynodonteae</taxon>
        <taxon>Eleusininae</taxon>
        <taxon>Eleusine</taxon>
    </lineage>
</organism>
<evidence type="ECO:0000313" key="5">
    <source>
        <dbReference type="Proteomes" id="UP001054889"/>
    </source>
</evidence>
<reference evidence="4" key="1">
    <citation type="journal article" date="2018" name="DNA Res.">
        <title>Multiple hybrid de novo genome assembly of finger millet, an orphan allotetraploid crop.</title>
        <authorList>
            <person name="Hatakeyama M."/>
            <person name="Aluri S."/>
            <person name="Balachadran M.T."/>
            <person name="Sivarajan S.R."/>
            <person name="Patrignani A."/>
            <person name="Gruter S."/>
            <person name="Poveda L."/>
            <person name="Shimizu-Inatsugi R."/>
            <person name="Baeten J."/>
            <person name="Francoijs K.J."/>
            <person name="Nataraja K.N."/>
            <person name="Reddy Y.A.N."/>
            <person name="Phadnis S."/>
            <person name="Ravikumar R.L."/>
            <person name="Schlapbach R."/>
            <person name="Sreeman S.M."/>
            <person name="Shimizu K.K."/>
        </authorList>
    </citation>
    <scope>NUCLEOTIDE SEQUENCE</scope>
</reference>
<feature type="domain" description="LOB" evidence="3">
    <location>
        <begin position="7"/>
        <end position="108"/>
    </location>
</feature>